<protein>
    <submittedName>
        <fullName evidence="4">Uncharacterized protein</fullName>
    </submittedName>
</protein>
<dbReference type="SMART" id="SM00320">
    <property type="entry name" value="WD40"/>
    <property type="match status" value="4"/>
</dbReference>
<dbReference type="PANTHER" id="PTHR14107">
    <property type="entry name" value="WD REPEAT PROTEIN"/>
    <property type="match status" value="1"/>
</dbReference>
<name>A0A1E3QHC6_9ASCO</name>
<dbReference type="OrthoDB" id="3367at2759"/>
<dbReference type="GO" id="GO:0032153">
    <property type="term" value="C:cell division site"/>
    <property type="evidence" value="ECO:0007669"/>
    <property type="project" value="TreeGrafter"/>
</dbReference>
<proteinExistence type="predicted"/>
<dbReference type="Proteomes" id="UP000094336">
    <property type="component" value="Unassembled WGS sequence"/>
</dbReference>
<dbReference type="GeneID" id="30147989"/>
<dbReference type="STRING" id="984486.A0A1E3QHC6"/>
<dbReference type="GO" id="GO:0045013">
    <property type="term" value="P:carbon catabolite repression of transcription"/>
    <property type="evidence" value="ECO:0007669"/>
    <property type="project" value="TreeGrafter"/>
</dbReference>
<dbReference type="PANTHER" id="PTHR14107:SF16">
    <property type="entry name" value="AT02583P"/>
    <property type="match status" value="1"/>
</dbReference>
<dbReference type="Gene3D" id="2.130.10.10">
    <property type="entry name" value="YVTN repeat-like/Quinoprotein amine dehydrogenase"/>
    <property type="match status" value="1"/>
</dbReference>
<organism evidence="4 5">
    <name type="scientific">Babjeviella inositovora NRRL Y-12698</name>
    <dbReference type="NCBI Taxonomy" id="984486"/>
    <lineage>
        <taxon>Eukaryota</taxon>
        <taxon>Fungi</taxon>
        <taxon>Dikarya</taxon>
        <taxon>Ascomycota</taxon>
        <taxon>Saccharomycotina</taxon>
        <taxon>Pichiomycetes</taxon>
        <taxon>Serinales incertae sedis</taxon>
        <taxon>Babjeviella</taxon>
    </lineage>
</organism>
<keyword evidence="5" id="KW-1185">Reference proteome</keyword>
<sequence length="701" mass="76864">MAMAMAFPTTTVNLSTTSSAPQFYQNTISPIAQLELNSLWRTVPAQLSFADIEETYAARLALNIGRSMWSRGDPNTYQSIPVHIWHKRKHALDTSGIINASSFMPTNPYNQLPATDKDKIADPEAIPFGSNVNPLVPDPIGHVHLTPGCVAVVSYLQKGQKRAALAAPKTSLVRNASQLITRTLIADNLNKRLQTTDSILTSVNGRVLNVMAVSPLLVSPENTVEPVAPALGEMALASDVVSSLFRKEFTTGQNLDTPLLRIVFSLYVISALAVFDTTSERLDIAVGFTNGDIFWVDLLSEKIKYSRFNKNGKIINSGIVSITWSQCGQWLIVGFANGEVAIFDRAGDDAEMYPKQLESAEKYLAVYKSMKSGYFAEAVGKKGPGVSNPVAHYKLSNKPITSITINSADANMLSITSDDGYTRLMDLPLTKRPVLSEKVSDMLPGYFGGVLCSAFSPDGKFLAIGGEDDLIAIYQLSYVNLGQLIHKTLSGGGSQASFMGGSTTLATHNILNVKLVARLEGHKSWVRDIKFDLEKCPPVDTSSPVTYRIGSVGDDSRLFFWDFNPKSVPKVKKQPSSTKPKKEKKKLHHQRQRSGEITLPHVSSSSHMQQIHQLLRSANSTNLLTGLNQASASTLELVEHFTRNYETTLHRNISNKDMGYVLPVLEVDLNIGKMSGVIFDGRQKLLWGVCKSGDIIRWSKN</sequence>
<dbReference type="EMBL" id="KV454443">
    <property type="protein sequence ID" value="ODQ77113.1"/>
    <property type="molecule type" value="Genomic_DNA"/>
</dbReference>
<evidence type="ECO:0000256" key="2">
    <source>
        <dbReference type="ARBA" id="ARBA00022737"/>
    </source>
</evidence>
<evidence type="ECO:0000313" key="4">
    <source>
        <dbReference type="EMBL" id="ODQ77113.1"/>
    </source>
</evidence>
<evidence type="ECO:0000256" key="1">
    <source>
        <dbReference type="ARBA" id="ARBA00022574"/>
    </source>
</evidence>
<feature type="region of interest" description="Disordered" evidence="3">
    <location>
        <begin position="568"/>
        <end position="595"/>
    </location>
</feature>
<keyword evidence="1" id="KW-0853">WD repeat</keyword>
<dbReference type="RefSeq" id="XP_018982441.1">
    <property type="nucleotide sequence ID" value="XM_019130136.1"/>
</dbReference>
<reference evidence="5" key="1">
    <citation type="submission" date="2016-05" db="EMBL/GenBank/DDBJ databases">
        <title>Comparative genomics of biotechnologically important yeasts.</title>
        <authorList>
            <consortium name="DOE Joint Genome Institute"/>
            <person name="Riley R."/>
            <person name="Haridas S."/>
            <person name="Wolfe K.H."/>
            <person name="Lopes M.R."/>
            <person name="Hittinger C.T."/>
            <person name="Goker M."/>
            <person name="Salamov A."/>
            <person name="Wisecaver J."/>
            <person name="Long T.M."/>
            <person name="Aerts A.L."/>
            <person name="Barry K."/>
            <person name="Choi C."/>
            <person name="Clum A."/>
            <person name="Coughlan A.Y."/>
            <person name="Deshpande S."/>
            <person name="Douglass A.P."/>
            <person name="Hanson S.J."/>
            <person name="Klenk H.-P."/>
            <person name="Labutti K."/>
            <person name="Lapidus A."/>
            <person name="Lindquist E."/>
            <person name="Lipzen A."/>
            <person name="Meier-Kolthoff J.P."/>
            <person name="Ohm R.A."/>
            <person name="Otillar R.P."/>
            <person name="Pangilinan J."/>
            <person name="Peng Y."/>
            <person name="Rokas A."/>
            <person name="Rosa C.A."/>
            <person name="Scheuner C."/>
            <person name="Sibirny A.A."/>
            <person name="Slot J.C."/>
            <person name="Stielow J.B."/>
            <person name="Sun H."/>
            <person name="Kurtzman C.P."/>
            <person name="Blackwell M."/>
            <person name="Grigoriev I.V."/>
            <person name="Jeffries T.W."/>
        </authorList>
    </citation>
    <scope>NUCLEOTIDE SEQUENCE [LARGE SCALE GENOMIC DNA]</scope>
    <source>
        <strain evidence="5">NRRL Y-12698</strain>
    </source>
</reference>
<dbReference type="Pfam" id="PF00400">
    <property type="entry name" value="WD40"/>
    <property type="match status" value="1"/>
</dbReference>
<keyword evidence="2" id="KW-0677">Repeat</keyword>
<gene>
    <name evidence="4" type="ORF">BABINDRAFT_163843</name>
</gene>
<dbReference type="InterPro" id="IPR036322">
    <property type="entry name" value="WD40_repeat_dom_sf"/>
</dbReference>
<feature type="compositionally biased region" description="Basic residues" evidence="3">
    <location>
        <begin position="569"/>
        <end position="592"/>
    </location>
</feature>
<dbReference type="InterPro" id="IPR051362">
    <property type="entry name" value="WD_repeat_creC_regulators"/>
</dbReference>
<dbReference type="GO" id="GO:0051286">
    <property type="term" value="C:cell tip"/>
    <property type="evidence" value="ECO:0007669"/>
    <property type="project" value="TreeGrafter"/>
</dbReference>
<evidence type="ECO:0000256" key="3">
    <source>
        <dbReference type="SAM" id="MobiDB-lite"/>
    </source>
</evidence>
<dbReference type="InterPro" id="IPR001680">
    <property type="entry name" value="WD40_rpt"/>
</dbReference>
<evidence type="ECO:0000313" key="5">
    <source>
        <dbReference type="Proteomes" id="UP000094336"/>
    </source>
</evidence>
<accession>A0A1E3QHC6</accession>
<dbReference type="GO" id="GO:0005634">
    <property type="term" value="C:nucleus"/>
    <property type="evidence" value="ECO:0007669"/>
    <property type="project" value="TreeGrafter"/>
</dbReference>
<dbReference type="AlphaFoldDB" id="A0A1E3QHC6"/>
<dbReference type="InterPro" id="IPR015943">
    <property type="entry name" value="WD40/YVTN_repeat-like_dom_sf"/>
</dbReference>
<dbReference type="SUPFAM" id="SSF50978">
    <property type="entry name" value="WD40 repeat-like"/>
    <property type="match status" value="1"/>
</dbReference>